<reference evidence="5" key="1">
    <citation type="journal article" date="2021" name="Evol. Appl.">
        <title>The genome of the Pyrenean desman and the effects of bottlenecks and inbreeding on the genomic landscape of an endangered species.</title>
        <authorList>
            <person name="Escoda L."/>
            <person name="Castresana J."/>
        </authorList>
    </citation>
    <scope>NUCLEOTIDE SEQUENCE</scope>
    <source>
        <strain evidence="5">IBE-C5619</strain>
    </source>
</reference>
<organism evidence="5 6">
    <name type="scientific">Galemys pyrenaicus</name>
    <name type="common">Iberian desman</name>
    <name type="synonym">Pyrenean desman</name>
    <dbReference type="NCBI Taxonomy" id="202257"/>
    <lineage>
        <taxon>Eukaryota</taxon>
        <taxon>Metazoa</taxon>
        <taxon>Chordata</taxon>
        <taxon>Craniata</taxon>
        <taxon>Vertebrata</taxon>
        <taxon>Euteleostomi</taxon>
        <taxon>Mammalia</taxon>
        <taxon>Eutheria</taxon>
        <taxon>Laurasiatheria</taxon>
        <taxon>Eulipotyphla</taxon>
        <taxon>Talpidae</taxon>
        <taxon>Galemys</taxon>
    </lineage>
</organism>
<evidence type="ECO:0000313" key="6">
    <source>
        <dbReference type="Proteomes" id="UP000700334"/>
    </source>
</evidence>
<dbReference type="Proteomes" id="UP000700334">
    <property type="component" value="Unassembled WGS sequence"/>
</dbReference>
<evidence type="ECO:0000256" key="1">
    <source>
        <dbReference type="ARBA" id="ARBA00022884"/>
    </source>
</evidence>
<dbReference type="OrthoDB" id="6019873at2759"/>
<feature type="domain" description="RRM" evidence="4">
    <location>
        <begin position="1"/>
        <end position="83"/>
    </location>
</feature>
<dbReference type="GO" id="GO:0003730">
    <property type="term" value="F:mRNA 3'-UTR binding"/>
    <property type="evidence" value="ECO:0007669"/>
    <property type="project" value="TreeGrafter"/>
</dbReference>
<dbReference type="GO" id="GO:0071013">
    <property type="term" value="C:catalytic step 2 spliceosome"/>
    <property type="evidence" value="ECO:0007669"/>
    <property type="project" value="TreeGrafter"/>
</dbReference>
<keyword evidence="3" id="KW-0812">Transmembrane</keyword>
<dbReference type="InterPro" id="IPR012677">
    <property type="entry name" value="Nucleotide-bd_a/b_plait_sf"/>
</dbReference>
<feature type="non-terminal residue" evidence="5">
    <location>
        <position position="140"/>
    </location>
</feature>
<dbReference type="EMBL" id="JAGFMF010011643">
    <property type="protein sequence ID" value="KAG8517877.1"/>
    <property type="molecule type" value="Genomic_DNA"/>
</dbReference>
<keyword evidence="1 2" id="KW-0694">RNA-binding</keyword>
<evidence type="ECO:0000256" key="2">
    <source>
        <dbReference type="PROSITE-ProRule" id="PRU00176"/>
    </source>
</evidence>
<sequence length="140" mass="16211">KHFIRGLSFETTNESLRSHFEQWGTLRLCDNERDPNTKHSRGFGFVTDATIEEVHAAINARPNKVDGRVVEPESCVKKRFSMTWCAINCEKDFCWSIKARDDQCFIQPKKMKWVWKLLVMVLVMEVVLLGMTTLIGGNFN</sequence>
<dbReference type="PROSITE" id="PS50102">
    <property type="entry name" value="RRM"/>
    <property type="match status" value="1"/>
</dbReference>
<evidence type="ECO:0000259" key="4">
    <source>
        <dbReference type="PROSITE" id="PS50102"/>
    </source>
</evidence>
<dbReference type="SMART" id="SM00360">
    <property type="entry name" value="RRM"/>
    <property type="match status" value="1"/>
</dbReference>
<dbReference type="GO" id="GO:0000398">
    <property type="term" value="P:mRNA splicing, via spliceosome"/>
    <property type="evidence" value="ECO:0007669"/>
    <property type="project" value="TreeGrafter"/>
</dbReference>
<dbReference type="Gene3D" id="3.30.70.330">
    <property type="match status" value="1"/>
</dbReference>
<dbReference type="SUPFAM" id="SSF54928">
    <property type="entry name" value="RNA-binding domain, RBD"/>
    <property type="match status" value="1"/>
</dbReference>
<gene>
    <name evidence="5" type="ORF">J0S82_020538</name>
</gene>
<dbReference type="InterPro" id="IPR000504">
    <property type="entry name" value="RRM_dom"/>
</dbReference>
<dbReference type="AlphaFoldDB" id="A0A8J6AF60"/>
<keyword evidence="5" id="KW-0687">Ribonucleoprotein</keyword>
<feature type="non-terminal residue" evidence="5">
    <location>
        <position position="1"/>
    </location>
</feature>
<proteinExistence type="predicted"/>
<feature type="transmembrane region" description="Helical" evidence="3">
    <location>
        <begin position="117"/>
        <end position="139"/>
    </location>
</feature>
<protein>
    <submittedName>
        <fullName evidence="5">Heterogeneous nuclear ribonucleoprotein A1</fullName>
    </submittedName>
</protein>
<accession>A0A8J6AF60</accession>
<evidence type="ECO:0000256" key="3">
    <source>
        <dbReference type="SAM" id="Phobius"/>
    </source>
</evidence>
<name>A0A8J6AF60_GALPY</name>
<evidence type="ECO:0000313" key="5">
    <source>
        <dbReference type="EMBL" id="KAG8517877.1"/>
    </source>
</evidence>
<comment type="caution">
    <text evidence="5">The sequence shown here is derived from an EMBL/GenBank/DDBJ whole genome shotgun (WGS) entry which is preliminary data.</text>
</comment>
<keyword evidence="6" id="KW-1185">Reference proteome</keyword>
<keyword evidence="3" id="KW-0472">Membrane</keyword>
<dbReference type="PANTHER" id="PTHR48026">
    <property type="entry name" value="HOMOLOGOUS TO DROSOPHILA SQD (SQUID) PROTEIN"/>
    <property type="match status" value="1"/>
</dbReference>
<dbReference type="PANTHER" id="PTHR48026:SF2">
    <property type="entry name" value="HETEROGENEOUS NUCLEAR RIBONUCLEOPROTEIN A1-RELATED"/>
    <property type="match status" value="1"/>
</dbReference>
<keyword evidence="3" id="KW-1133">Transmembrane helix</keyword>
<dbReference type="InterPro" id="IPR035979">
    <property type="entry name" value="RBD_domain_sf"/>
</dbReference>
<dbReference type="Pfam" id="PF00076">
    <property type="entry name" value="RRM_1"/>
    <property type="match status" value="1"/>
</dbReference>